<dbReference type="InterPro" id="IPR032675">
    <property type="entry name" value="LRR_dom_sf"/>
</dbReference>
<dbReference type="EMBL" id="CABITT030000001">
    <property type="protein sequence ID" value="VVA91907.1"/>
    <property type="molecule type" value="Genomic_DNA"/>
</dbReference>
<dbReference type="Gene3D" id="3.40.50.1820">
    <property type="entry name" value="alpha/beta hydrolase"/>
    <property type="match status" value="1"/>
</dbReference>
<dbReference type="SUPFAM" id="SSF52047">
    <property type="entry name" value="RNI-like"/>
    <property type="match status" value="1"/>
</dbReference>
<dbReference type="InterPro" id="IPR029058">
    <property type="entry name" value="AB_hydrolase_fold"/>
</dbReference>
<protein>
    <recommendedName>
        <fullName evidence="3">FBD domain-containing protein</fullName>
    </recommendedName>
</protein>
<dbReference type="PANTHER" id="PTHR31293">
    <property type="entry name" value="RNI-LIKE SUPERFAMILY PROTEIN"/>
    <property type="match status" value="1"/>
</dbReference>
<sequence length="405" mass="46043">MLPEDVSLPSLKTLFLDSVYFYNSSYCVLCPLLEELTIHGDCWQLRKCSRTVSSSTLKKLTIMCTNREDFWGITFDTPNLAYLEYSDLIPRDYPFVNLESLVELKLDLYLCAGHSNPTNLLKGLRNVEALELSSNDTSRMIYHFREVIPVFNILFRLSITTHSLGYDWEVLPILLKNSPNLQTLVIKGPLDAEKRKRGRGYVPSCPVKVLKITERRQGKVSSHQRFANGSKIIQVQNPDQSKNASNYIPDKIFVTSWWFAAFIENTNLVASWTDDELVHLKLGKLLFFFLKKPVHIRVLDTRSVIGAAISGIMDQAKDVGKLALKRMDSLQLFKSSISLPKMTPILWSHAVDDKTEVFEAGQAGLSFLQEACELKACPDLGFSISNKELQYLESWIKQRMQSSSS</sequence>
<proteinExistence type="predicted"/>
<evidence type="ECO:0000313" key="2">
    <source>
        <dbReference type="Proteomes" id="UP000489600"/>
    </source>
</evidence>
<reference evidence="1" key="1">
    <citation type="submission" date="2019-07" db="EMBL/GenBank/DDBJ databases">
        <authorList>
            <person name="Dittberner H."/>
        </authorList>
    </citation>
    <scope>NUCLEOTIDE SEQUENCE [LARGE SCALE GENOMIC DNA]</scope>
</reference>
<comment type="caution">
    <text evidence="1">The sequence shown here is derived from an EMBL/GenBank/DDBJ whole genome shotgun (WGS) entry which is preliminary data.</text>
</comment>
<evidence type="ECO:0008006" key="3">
    <source>
        <dbReference type="Google" id="ProtNLM"/>
    </source>
</evidence>
<dbReference type="InterPro" id="IPR055294">
    <property type="entry name" value="FBL60-like"/>
</dbReference>
<dbReference type="PANTHER" id="PTHR31293:SF12">
    <property type="entry name" value="RNI-LIKE SUPERFAMILY PROTEIN"/>
    <property type="match status" value="1"/>
</dbReference>
<dbReference type="Gene3D" id="3.80.10.10">
    <property type="entry name" value="Ribonuclease Inhibitor"/>
    <property type="match status" value="1"/>
</dbReference>
<organism evidence="1 2">
    <name type="scientific">Arabis nemorensis</name>
    <dbReference type="NCBI Taxonomy" id="586526"/>
    <lineage>
        <taxon>Eukaryota</taxon>
        <taxon>Viridiplantae</taxon>
        <taxon>Streptophyta</taxon>
        <taxon>Embryophyta</taxon>
        <taxon>Tracheophyta</taxon>
        <taxon>Spermatophyta</taxon>
        <taxon>Magnoliopsida</taxon>
        <taxon>eudicotyledons</taxon>
        <taxon>Gunneridae</taxon>
        <taxon>Pentapetalae</taxon>
        <taxon>rosids</taxon>
        <taxon>malvids</taxon>
        <taxon>Brassicales</taxon>
        <taxon>Brassicaceae</taxon>
        <taxon>Arabideae</taxon>
        <taxon>Arabis</taxon>
    </lineage>
</organism>
<dbReference type="Proteomes" id="UP000489600">
    <property type="component" value="Unassembled WGS sequence"/>
</dbReference>
<accession>A0A565AR59</accession>
<name>A0A565AR59_9BRAS</name>
<keyword evidence="2" id="KW-1185">Reference proteome</keyword>
<dbReference type="AlphaFoldDB" id="A0A565AR59"/>
<dbReference type="OrthoDB" id="1083866at2759"/>
<evidence type="ECO:0000313" key="1">
    <source>
        <dbReference type="EMBL" id="VVA91907.1"/>
    </source>
</evidence>
<gene>
    <name evidence="1" type="ORF">ANE_LOCUS2352</name>
</gene>